<evidence type="ECO:0008006" key="4">
    <source>
        <dbReference type="Google" id="ProtNLM"/>
    </source>
</evidence>
<sequence length="173" mass="18553">MGGIGSGGHNRKRATLHKLQGTFRGDRHGRSEKVAGGPPAQVTPPRWLDAEAKRFWRRNAPLCVELGTLDAINQPLFERMCATWSTIRAWEGQIAEDGPTVQMGTGSVKPHPLIAAKQKEEQAFVRLADGFGITTAGRKRLGLDGAEADSGQSEPNAFARLGPGARTRDASGT</sequence>
<dbReference type="EMBL" id="MQWD01000001">
    <property type="protein sequence ID" value="PAP78004.1"/>
    <property type="molecule type" value="Genomic_DNA"/>
</dbReference>
<comment type="caution">
    <text evidence="2">The sequence shown here is derived from an EMBL/GenBank/DDBJ whole genome shotgun (WGS) entry which is preliminary data.</text>
</comment>
<reference evidence="2 3" key="1">
    <citation type="submission" date="2016-11" db="EMBL/GenBank/DDBJ databases">
        <title>Study of marine rhodopsin-containing bacteria.</title>
        <authorList>
            <person name="Yoshizawa S."/>
            <person name="Kumagai Y."/>
            <person name="Kogure K."/>
        </authorList>
    </citation>
    <scope>NUCLEOTIDE SEQUENCE [LARGE SCALE GENOMIC DNA]</scope>
    <source>
        <strain evidence="2 3">SAORIC-28</strain>
    </source>
</reference>
<feature type="region of interest" description="Disordered" evidence="1">
    <location>
        <begin position="144"/>
        <end position="173"/>
    </location>
</feature>
<dbReference type="AlphaFoldDB" id="A0A271J4M2"/>
<organism evidence="2 3">
    <name type="scientific">Rubrivirga marina</name>
    <dbReference type="NCBI Taxonomy" id="1196024"/>
    <lineage>
        <taxon>Bacteria</taxon>
        <taxon>Pseudomonadati</taxon>
        <taxon>Rhodothermota</taxon>
        <taxon>Rhodothermia</taxon>
        <taxon>Rhodothermales</taxon>
        <taxon>Rubricoccaceae</taxon>
        <taxon>Rubrivirga</taxon>
    </lineage>
</organism>
<feature type="compositionally biased region" description="Basic and acidic residues" evidence="1">
    <location>
        <begin position="24"/>
        <end position="33"/>
    </location>
</feature>
<evidence type="ECO:0000313" key="3">
    <source>
        <dbReference type="Proteomes" id="UP000216339"/>
    </source>
</evidence>
<protein>
    <recommendedName>
        <fullName evidence="4">Terminase</fullName>
    </recommendedName>
</protein>
<proteinExistence type="predicted"/>
<dbReference type="NCBIfam" id="TIGR01558">
    <property type="entry name" value="sm_term_P27"/>
    <property type="match status" value="1"/>
</dbReference>
<name>A0A271J4M2_9BACT</name>
<evidence type="ECO:0000313" key="2">
    <source>
        <dbReference type="EMBL" id="PAP78004.1"/>
    </source>
</evidence>
<dbReference type="RefSeq" id="WP_095511673.1">
    <property type="nucleotide sequence ID" value="NZ_MQWD01000001.1"/>
</dbReference>
<dbReference type="OrthoDB" id="964746at2"/>
<dbReference type="Proteomes" id="UP000216339">
    <property type="component" value="Unassembled WGS sequence"/>
</dbReference>
<evidence type="ECO:0000256" key="1">
    <source>
        <dbReference type="SAM" id="MobiDB-lite"/>
    </source>
</evidence>
<dbReference type="InterPro" id="IPR006448">
    <property type="entry name" value="Phage_term_ssu_P27"/>
</dbReference>
<gene>
    <name evidence="2" type="ORF">BSZ37_16930</name>
</gene>
<accession>A0A271J4M2</accession>
<dbReference type="Pfam" id="PF05119">
    <property type="entry name" value="Terminase_4"/>
    <property type="match status" value="1"/>
</dbReference>
<feature type="region of interest" description="Disordered" evidence="1">
    <location>
        <begin position="1"/>
        <end position="45"/>
    </location>
</feature>
<keyword evidence="3" id="KW-1185">Reference proteome</keyword>